<gene>
    <name evidence="2" type="ORF">SELMODRAFT_91777</name>
</gene>
<dbReference type="KEGG" id="smo:SELMODRAFT_91777"/>
<protein>
    <recommendedName>
        <fullName evidence="4">IST1-like protein</fullName>
    </recommendedName>
</protein>
<evidence type="ECO:0000256" key="1">
    <source>
        <dbReference type="ARBA" id="ARBA00005536"/>
    </source>
</evidence>
<dbReference type="HOGENOM" id="CLU_037652_4_0_1"/>
<comment type="similarity">
    <text evidence="1">Belongs to the IST1 family.</text>
</comment>
<dbReference type="InterPro" id="IPR042277">
    <property type="entry name" value="IST1-like"/>
</dbReference>
<reference evidence="2 3" key="1">
    <citation type="journal article" date="2011" name="Science">
        <title>The Selaginella genome identifies genetic changes associated with the evolution of vascular plants.</title>
        <authorList>
            <person name="Banks J.A."/>
            <person name="Nishiyama T."/>
            <person name="Hasebe M."/>
            <person name="Bowman J.L."/>
            <person name="Gribskov M."/>
            <person name="dePamphilis C."/>
            <person name="Albert V.A."/>
            <person name="Aono N."/>
            <person name="Aoyama T."/>
            <person name="Ambrose B.A."/>
            <person name="Ashton N.W."/>
            <person name="Axtell M.J."/>
            <person name="Barker E."/>
            <person name="Barker M.S."/>
            <person name="Bennetzen J.L."/>
            <person name="Bonawitz N.D."/>
            <person name="Chapple C."/>
            <person name="Cheng C."/>
            <person name="Correa L.G."/>
            <person name="Dacre M."/>
            <person name="DeBarry J."/>
            <person name="Dreyer I."/>
            <person name="Elias M."/>
            <person name="Engstrom E.M."/>
            <person name="Estelle M."/>
            <person name="Feng L."/>
            <person name="Finet C."/>
            <person name="Floyd S.K."/>
            <person name="Frommer W.B."/>
            <person name="Fujita T."/>
            <person name="Gramzow L."/>
            <person name="Gutensohn M."/>
            <person name="Harholt J."/>
            <person name="Hattori M."/>
            <person name="Heyl A."/>
            <person name="Hirai T."/>
            <person name="Hiwatashi Y."/>
            <person name="Ishikawa M."/>
            <person name="Iwata M."/>
            <person name="Karol K.G."/>
            <person name="Koehler B."/>
            <person name="Kolukisaoglu U."/>
            <person name="Kubo M."/>
            <person name="Kurata T."/>
            <person name="Lalonde S."/>
            <person name="Li K."/>
            <person name="Li Y."/>
            <person name="Litt A."/>
            <person name="Lyons E."/>
            <person name="Manning G."/>
            <person name="Maruyama T."/>
            <person name="Michael T.P."/>
            <person name="Mikami K."/>
            <person name="Miyazaki S."/>
            <person name="Morinaga S."/>
            <person name="Murata T."/>
            <person name="Mueller-Roeber B."/>
            <person name="Nelson D.R."/>
            <person name="Obara M."/>
            <person name="Oguri Y."/>
            <person name="Olmstead R.G."/>
            <person name="Onodera N."/>
            <person name="Petersen B.L."/>
            <person name="Pils B."/>
            <person name="Prigge M."/>
            <person name="Rensing S.A."/>
            <person name="Riano-Pachon D.M."/>
            <person name="Roberts A.W."/>
            <person name="Sato Y."/>
            <person name="Scheller H.V."/>
            <person name="Schulz B."/>
            <person name="Schulz C."/>
            <person name="Shakirov E.V."/>
            <person name="Shibagaki N."/>
            <person name="Shinohara N."/>
            <person name="Shippen D.E."/>
            <person name="Soerensen I."/>
            <person name="Sotooka R."/>
            <person name="Sugimoto N."/>
            <person name="Sugita M."/>
            <person name="Sumikawa N."/>
            <person name="Tanurdzic M."/>
            <person name="Theissen G."/>
            <person name="Ulvskov P."/>
            <person name="Wakazuki S."/>
            <person name="Weng J.K."/>
            <person name="Willats W.W."/>
            <person name="Wipf D."/>
            <person name="Wolf P.G."/>
            <person name="Yang L."/>
            <person name="Zimmer A.D."/>
            <person name="Zhu Q."/>
            <person name="Mitros T."/>
            <person name="Hellsten U."/>
            <person name="Loque D."/>
            <person name="Otillar R."/>
            <person name="Salamov A."/>
            <person name="Schmutz J."/>
            <person name="Shapiro H."/>
            <person name="Lindquist E."/>
            <person name="Lucas S."/>
            <person name="Rokhsar D."/>
            <person name="Grigoriev I.V."/>
        </authorList>
    </citation>
    <scope>NUCLEOTIDE SEQUENCE [LARGE SCALE GENOMIC DNA]</scope>
</reference>
<evidence type="ECO:0000313" key="2">
    <source>
        <dbReference type="EMBL" id="EFJ29595.1"/>
    </source>
</evidence>
<sequence>KTLLKLATSRIKLLRNKRDIQVKQMRRDIAQMLGTGQEPSARIRVEHVIREQNIMDAYDMVELFAELIVVRLPVIDGQKTCPADLKESIASLIFAAARCADLPELADIKSCFALKYGKEFVAAAAELRPTCGVSRRIIEKMSVRAPSGETKLKVLKEIATEYGVVWDPRDTEADLLSQPEDLLVSFTFTS</sequence>
<dbReference type="OrthoDB" id="29853at2759"/>
<proteinExistence type="inferred from homology"/>
<dbReference type="OMA" id="WHPVESE"/>
<dbReference type="EMBL" id="GL377577">
    <property type="protein sequence ID" value="EFJ29595.1"/>
    <property type="molecule type" value="Genomic_DNA"/>
</dbReference>
<dbReference type="InterPro" id="IPR005061">
    <property type="entry name" value="Ist1"/>
</dbReference>
<dbReference type="Gramene" id="EFJ29595">
    <property type="protein sequence ID" value="EFJ29595"/>
    <property type="gene ID" value="SELMODRAFT_91777"/>
</dbReference>
<keyword evidence="3" id="KW-1185">Reference proteome</keyword>
<dbReference type="Pfam" id="PF03398">
    <property type="entry name" value="Ist1"/>
    <property type="match status" value="1"/>
</dbReference>
<accession>D8RE34</accession>
<evidence type="ECO:0008006" key="4">
    <source>
        <dbReference type="Google" id="ProtNLM"/>
    </source>
</evidence>
<dbReference type="Proteomes" id="UP000001514">
    <property type="component" value="Unassembled WGS sequence"/>
</dbReference>
<dbReference type="InParanoid" id="D8RE34"/>
<organism evidence="3">
    <name type="scientific">Selaginella moellendorffii</name>
    <name type="common">Spikemoss</name>
    <dbReference type="NCBI Taxonomy" id="88036"/>
    <lineage>
        <taxon>Eukaryota</taxon>
        <taxon>Viridiplantae</taxon>
        <taxon>Streptophyta</taxon>
        <taxon>Embryophyta</taxon>
        <taxon>Tracheophyta</taxon>
        <taxon>Lycopodiopsida</taxon>
        <taxon>Selaginellales</taxon>
        <taxon>Selaginellaceae</taxon>
        <taxon>Selaginella</taxon>
    </lineage>
</organism>
<dbReference type="FunCoup" id="D8RE34">
    <property type="interactions" value="4081"/>
</dbReference>
<dbReference type="STRING" id="88036.D8RE34"/>
<dbReference type="GO" id="GO:0015031">
    <property type="term" value="P:protein transport"/>
    <property type="evidence" value="ECO:0007669"/>
    <property type="project" value="InterPro"/>
</dbReference>
<evidence type="ECO:0000313" key="3">
    <source>
        <dbReference type="Proteomes" id="UP000001514"/>
    </source>
</evidence>
<dbReference type="Gene3D" id="1.20.1260.60">
    <property type="entry name" value="Vacuolar protein sorting-associated protein Ist1"/>
    <property type="match status" value="1"/>
</dbReference>
<dbReference type="eggNOG" id="KOG2027">
    <property type="taxonomic scope" value="Eukaryota"/>
</dbReference>
<dbReference type="GO" id="GO:0008104">
    <property type="term" value="P:intracellular protein localization"/>
    <property type="evidence" value="ECO:0000318"/>
    <property type="project" value="GO_Central"/>
</dbReference>
<dbReference type="AlphaFoldDB" id="D8RE34"/>
<dbReference type="FunFam" id="1.20.1260.60:FF:000003">
    <property type="entry name" value="IST1-like protein isoform A"/>
    <property type="match status" value="1"/>
</dbReference>
<feature type="non-terminal residue" evidence="2">
    <location>
        <position position="1"/>
    </location>
</feature>
<dbReference type="PANTHER" id="PTHR12161">
    <property type="entry name" value="IST1 FAMILY MEMBER"/>
    <property type="match status" value="1"/>
</dbReference>
<dbReference type="PANTHER" id="PTHR12161:SF76">
    <property type="entry name" value="IST1-LIKE PROTEIN"/>
    <property type="match status" value="1"/>
</dbReference>
<name>D8RE34_SELML</name>